<proteinExistence type="predicted"/>
<evidence type="ECO:0000313" key="6">
    <source>
        <dbReference type="Proteomes" id="UP000316562"/>
    </source>
</evidence>
<dbReference type="EMBL" id="SGBC01000002">
    <property type="protein sequence ID" value="RZD16262.1"/>
    <property type="molecule type" value="Genomic_DNA"/>
</dbReference>
<organism evidence="5 6">
    <name type="scientific">Acididesulfobacter guangdongensis</name>
    <dbReference type="NCBI Taxonomy" id="2597225"/>
    <lineage>
        <taxon>Bacteria</taxon>
        <taxon>Deltaproteobacteria</taxon>
        <taxon>Candidatus Acidulodesulfobacterales</taxon>
        <taxon>Candidatus Acididesulfobacter</taxon>
    </lineage>
</organism>
<dbReference type="PROSITE" id="PS51379">
    <property type="entry name" value="4FE4S_FER_2"/>
    <property type="match status" value="1"/>
</dbReference>
<evidence type="ECO:0000256" key="2">
    <source>
        <dbReference type="ARBA" id="ARBA00023004"/>
    </source>
</evidence>
<dbReference type="Proteomes" id="UP000316562">
    <property type="component" value="Unassembled WGS sequence"/>
</dbReference>
<sequence length="594" mass="69010">MQLFNKNNKNALLNKFEKKIIPGIEIIFQRAKGNGVNNLFYDEDINYLLPEILLDLSLDFSGVKKYSNINLLWFSVFALSIARQRSFIVCNAGSFFSFSQLEDIFLKPNQFYGGIVICLLNRNSYNNFSTEIEKKFPIFNYSKLDEFIDLIPSKFQLSEKLKLPVIIYLNNSILSEYKICDNNKFAERTEAKTVLKAADNSESDKNQFILPANYEGFRNYNNSIEFMLNENSDNLILCDSKAFPEIIEKFSEDNIIYFKLLNPLDIEKLKNIFDNIPEKLFKQIIIYDSYNLLSKPLYSFFKSNNKIKFNKLTLINNSANENSGCFYLENFTPADVHASPSFCIGCNLFAFLLKINKIENKDTILVGDTNCFSLISSSPLKFSFPDLFLIKEPVYFISNLDTKNLNKKIYLIISYSNFLNNINLIIDKINNLAPKETIYFVVYDSIFDYSNNSIKINYDLPQLKNIKSEILRNNLTLHDFKIKYKANLIFIEDSCLKKSNGTKNYNFYKYLKINNDICLKFECKLCFQTSGCPAIKIEETNNFVIDPVICTHCKLCIAICPHNAIKMYKRKKVKIEDSIENKINLKKFKKNKIT</sequence>
<evidence type="ECO:0000256" key="1">
    <source>
        <dbReference type="ARBA" id="ARBA00022723"/>
    </source>
</evidence>
<dbReference type="Pfam" id="PF00037">
    <property type="entry name" value="Fer4"/>
    <property type="match status" value="1"/>
</dbReference>
<dbReference type="Gene3D" id="3.30.70.20">
    <property type="match status" value="1"/>
</dbReference>
<dbReference type="PROSITE" id="PS00198">
    <property type="entry name" value="4FE4S_FER_1"/>
    <property type="match status" value="1"/>
</dbReference>
<evidence type="ECO:0000259" key="4">
    <source>
        <dbReference type="PROSITE" id="PS51379"/>
    </source>
</evidence>
<dbReference type="SUPFAM" id="SSF54862">
    <property type="entry name" value="4Fe-4S ferredoxins"/>
    <property type="match status" value="1"/>
</dbReference>
<comment type="caution">
    <text evidence="5">The sequence shown here is derived from an EMBL/GenBank/DDBJ whole genome shotgun (WGS) entry which is preliminary data.</text>
</comment>
<name>A0A519BG73_ACIG2</name>
<dbReference type="GO" id="GO:0051536">
    <property type="term" value="F:iron-sulfur cluster binding"/>
    <property type="evidence" value="ECO:0007669"/>
    <property type="project" value="UniProtKB-KW"/>
</dbReference>
<keyword evidence="3" id="KW-0411">Iron-sulfur</keyword>
<accession>A0A519BG73</accession>
<dbReference type="AlphaFoldDB" id="A0A519BG73"/>
<gene>
    <name evidence="5" type="ORF">EVJ46_04295</name>
</gene>
<keyword evidence="1" id="KW-0479">Metal-binding</keyword>
<protein>
    <recommendedName>
        <fullName evidence="4">4Fe-4S ferredoxin-type domain-containing protein</fullName>
    </recommendedName>
</protein>
<dbReference type="InterPro" id="IPR017900">
    <property type="entry name" value="4Fe4S_Fe_S_CS"/>
</dbReference>
<evidence type="ECO:0000313" key="5">
    <source>
        <dbReference type="EMBL" id="RZD16262.1"/>
    </source>
</evidence>
<feature type="domain" description="4Fe-4S ferredoxin-type" evidence="4">
    <location>
        <begin position="541"/>
        <end position="570"/>
    </location>
</feature>
<dbReference type="InterPro" id="IPR017896">
    <property type="entry name" value="4Fe4S_Fe-S-bd"/>
</dbReference>
<evidence type="ECO:0000256" key="3">
    <source>
        <dbReference type="ARBA" id="ARBA00023014"/>
    </source>
</evidence>
<reference evidence="5 6" key="1">
    <citation type="journal article" date="2019" name="ISME J.">
        <title>Insights into ecological role of a new deltaproteobacterial order Candidatus Acidulodesulfobacterales by metagenomics and metatranscriptomics.</title>
        <authorList>
            <person name="Tan S."/>
            <person name="Liu J."/>
            <person name="Fang Y."/>
            <person name="Hedlund B.P."/>
            <person name="Lian Z.H."/>
            <person name="Huang L.Y."/>
            <person name="Li J.T."/>
            <person name="Huang L.N."/>
            <person name="Li W.J."/>
            <person name="Jiang H.C."/>
            <person name="Dong H.L."/>
            <person name="Shu W.S."/>
        </authorList>
    </citation>
    <scope>NUCLEOTIDE SEQUENCE [LARGE SCALE GENOMIC DNA]</scope>
    <source>
        <strain evidence="5">AP2</strain>
    </source>
</reference>
<dbReference type="GO" id="GO:0046872">
    <property type="term" value="F:metal ion binding"/>
    <property type="evidence" value="ECO:0007669"/>
    <property type="project" value="UniProtKB-KW"/>
</dbReference>
<keyword evidence="2" id="KW-0408">Iron</keyword>